<organism evidence="2 3">
    <name type="scientific">Rhipicephalus microplus</name>
    <name type="common">Cattle tick</name>
    <name type="synonym">Boophilus microplus</name>
    <dbReference type="NCBI Taxonomy" id="6941"/>
    <lineage>
        <taxon>Eukaryota</taxon>
        <taxon>Metazoa</taxon>
        <taxon>Ecdysozoa</taxon>
        <taxon>Arthropoda</taxon>
        <taxon>Chelicerata</taxon>
        <taxon>Arachnida</taxon>
        <taxon>Acari</taxon>
        <taxon>Parasitiformes</taxon>
        <taxon>Ixodida</taxon>
        <taxon>Ixodoidea</taxon>
        <taxon>Ixodidae</taxon>
        <taxon>Rhipicephalinae</taxon>
        <taxon>Rhipicephalus</taxon>
        <taxon>Boophilus</taxon>
    </lineage>
</organism>
<accession>A0A9J6D9D0</accession>
<feature type="transmembrane region" description="Helical" evidence="1">
    <location>
        <begin position="70"/>
        <end position="90"/>
    </location>
</feature>
<reference evidence="2" key="2">
    <citation type="submission" date="2021-09" db="EMBL/GenBank/DDBJ databases">
        <authorList>
            <person name="Jia N."/>
            <person name="Wang J."/>
            <person name="Shi W."/>
            <person name="Du L."/>
            <person name="Sun Y."/>
            <person name="Zhan W."/>
            <person name="Jiang J."/>
            <person name="Wang Q."/>
            <person name="Zhang B."/>
            <person name="Ji P."/>
            <person name="Sakyi L.B."/>
            <person name="Cui X."/>
            <person name="Yuan T."/>
            <person name="Jiang B."/>
            <person name="Yang W."/>
            <person name="Lam T.T.-Y."/>
            <person name="Chang Q."/>
            <person name="Ding S."/>
            <person name="Wang X."/>
            <person name="Zhu J."/>
            <person name="Ruan X."/>
            <person name="Zhao L."/>
            <person name="Wei J."/>
            <person name="Que T."/>
            <person name="Du C."/>
            <person name="Cheng J."/>
            <person name="Dai P."/>
            <person name="Han X."/>
            <person name="Huang E."/>
            <person name="Gao Y."/>
            <person name="Liu J."/>
            <person name="Shao H."/>
            <person name="Ye R."/>
            <person name="Li L."/>
            <person name="Wei W."/>
            <person name="Wang X."/>
            <person name="Wang C."/>
            <person name="Huo Q."/>
            <person name="Li W."/>
            <person name="Guo W."/>
            <person name="Chen H."/>
            <person name="Chen S."/>
            <person name="Zhou L."/>
            <person name="Zhou L."/>
            <person name="Ni X."/>
            <person name="Tian J."/>
            <person name="Zhou Y."/>
            <person name="Sheng Y."/>
            <person name="Liu T."/>
            <person name="Pan Y."/>
            <person name="Xia L."/>
            <person name="Li J."/>
            <person name="Zhao F."/>
            <person name="Cao W."/>
        </authorList>
    </citation>
    <scope>NUCLEOTIDE SEQUENCE</scope>
    <source>
        <strain evidence="2">Rmic-2018</strain>
        <tissue evidence="2">Larvae</tissue>
    </source>
</reference>
<comment type="caution">
    <text evidence="2">The sequence shown here is derived from an EMBL/GenBank/DDBJ whole genome shotgun (WGS) entry which is preliminary data.</text>
</comment>
<protein>
    <submittedName>
        <fullName evidence="2">Uncharacterized protein</fullName>
    </submittedName>
</protein>
<sequence>MNEIGFRVTFLDEKRSVQVLGEAAPSKATIRNRQWPNWCGPVPRRLRENREFGWRVRMKAQQRLLSTERFLLRSCSIVALVCTLVLIVPARGAAVLFVSRVLTRCRAAAQATLTYLGAAGEVPYWLHAADEDHNDCASLSAAIKEETRVQRAGGGSGVNAMVDAAPGVARCSFLSTDNGASADSLMCVLHRRRVVRCAYNWYSPPSNGDKTTDA</sequence>
<keyword evidence="1" id="KW-0472">Membrane</keyword>
<name>A0A9J6D9D0_RHIMP</name>
<reference evidence="2" key="1">
    <citation type="journal article" date="2020" name="Cell">
        <title>Large-Scale Comparative Analyses of Tick Genomes Elucidate Their Genetic Diversity and Vector Capacities.</title>
        <authorList>
            <consortium name="Tick Genome and Microbiome Consortium (TIGMIC)"/>
            <person name="Jia N."/>
            <person name="Wang J."/>
            <person name="Shi W."/>
            <person name="Du L."/>
            <person name="Sun Y."/>
            <person name="Zhan W."/>
            <person name="Jiang J.F."/>
            <person name="Wang Q."/>
            <person name="Zhang B."/>
            <person name="Ji P."/>
            <person name="Bell-Sakyi L."/>
            <person name="Cui X.M."/>
            <person name="Yuan T.T."/>
            <person name="Jiang B.G."/>
            <person name="Yang W.F."/>
            <person name="Lam T.T."/>
            <person name="Chang Q.C."/>
            <person name="Ding S.J."/>
            <person name="Wang X.J."/>
            <person name="Zhu J.G."/>
            <person name="Ruan X.D."/>
            <person name="Zhao L."/>
            <person name="Wei J.T."/>
            <person name="Ye R.Z."/>
            <person name="Que T.C."/>
            <person name="Du C.H."/>
            <person name="Zhou Y.H."/>
            <person name="Cheng J.X."/>
            <person name="Dai P.F."/>
            <person name="Guo W.B."/>
            <person name="Han X.H."/>
            <person name="Huang E.J."/>
            <person name="Li L.F."/>
            <person name="Wei W."/>
            <person name="Gao Y.C."/>
            <person name="Liu J.Z."/>
            <person name="Shao H.Z."/>
            <person name="Wang X."/>
            <person name="Wang C.C."/>
            <person name="Yang T.C."/>
            <person name="Huo Q.B."/>
            <person name="Li W."/>
            <person name="Chen H.Y."/>
            <person name="Chen S.E."/>
            <person name="Zhou L.G."/>
            <person name="Ni X.B."/>
            <person name="Tian J.H."/>
            <person name="Sheng Y."/>
            <person name="Liu T."/>
            <person name="Pan Y.S."/>
            <person name="Xia L.Y."/>
            <person name="Li J."/>
            <person name="Zhao F."/>
            <person name="Cao W.C."/>
        </authorList>
    </citation>
    <scope>NUCLEOTIDE SEQUENCE</scope>
    <source>
        <strain evidence="2">Rmic-2018</strain>
    </source>
</reference>
<dbReference type="EMBL" id="JABSTU010000010">
    <property type="protein sequence ID" value="KAH8018624.1"/>
    <property type="molecule type" value="Genomic_DNA"/>
</dbReference>
<evidence type="ECO:0000256" key="1">
    <source>
        <dbReference type="SAM" id="Phobius"/>
    </source>
</evidence>
<proteinExistence type="predicted"/>
<evidence type="ECO:0000313" key="2">
    <source>
        <dbReference type="EMBL" id="KAH8018624.1"/>
    </source>
</evidence>
<gene>
    <name evidence="2" type="ORF">HPB51_009063</name>
</gene>
<keyword evidence="1" id="KW-1133">Transmembrane helix</keyword>
<evidence type="ECO:0000313" key="3">
    <source>
        <dbReference type="Proteomes" id="UP000821866"/>
    </source>
</evidence>
<keyword evidence="3" id="KW-1185">Reference proteome</keyword>
<dbReference type="AlphaFoldDB" id="A0A9J6D9D0"/>
<keyword evidence="1" id="KW-0812">Transmembrane</keyword>
<dbReference type="Proteomes" id="UP000821866">
    <property type="component" value="Chromosome 8"/>
</dbReference>